<feature type="transmembrane region" description="Helical" evidence="1">
    <location>
        <begin position="179"/>
        <end position="197"/>
    </location>
</feature>
<keyword evidence="1" id="KW-1133">Transmembrane helix</keyword>
<feature type="transmembrane region" description="Helical" evidence="1">
    <location>
        <begin position="255"/>
        <end position="272"/>
    </location>
</feature>
<reference evidence="2 3" key="1">
    <citation type="submission" date="2016-12" db="EMBL/GenBank/DDBJ databases">
        <title>The genomes of Aspergillus section Nigri reveals drivers in fungal speciation.</title>
        <authorList>
            <consortium name="DOE Joint Genome Institute"/>
            <person name="Vesth T.C."/>
            <person name="Nybo J."/>
            <person name="Theobald S."/>
            <person name="Brandl J."/>
            <person name="Frisvad J.C."/>
            <person name="Nielsen K.F."/>
            <person name="Lyhne E.K."/>
            <person name="Kogle M.E."/>
            <person name="Kuo A."/>
            <person name="Riley R."/>
            <person name="Clum A."/>
            <person name="Nolan M."/>
            <person name="Lipzen A."/>
            <person name="Salamov A."/>
            <person name="Henrissat B."/>
            <person name="Wiebenga A."/>
            <person name="De Vries R.P."/>
            <person name="Grigoriev I.V."/>
            <person name="Mortensen U.H."/>
            <person name="Andersen M.R."/>
            <person name="Baker S.E."/>
        </authorList>
    </citation>
    <scope>NUCLEOTIDE SEQUENCE [LARGE SCALE GENOMIC DNA]</scope>
    <source>
        <strain evidence="2 3">CBS 121591</strain>
    </source>
</reference>
<accession>A0A319C1R7</accession>
<evidence type="ECO:0000256" key="1">
    <source>
        <dbReference type="SAM" id="Phobius"/>
    </source>
</evidence>
<dbReference type="STRING" id="1448315.A0A319C1R7"/>
<dbReference type="PANTHER" id="PTHR35184">
    <property type="entry name" value="YALI0C10208P"/>
    <property type="match status" value="1"/>
</dbReference>
<sequence length="321" mass="35472">MENSLQARGGPYASNLAGMGGLPTTIPDVPICAVFIVLYICFAATNMSIFQVNRRRGHKFIINSLMYGFCMARLLTLVLRIVWSQRQTNVSLAIAAQVFVNAGVLILYIINLILAQRILRAKQPHIGWSPILRITFKILYVLVGGALIMVITAVIISAYTLDKHVQQQCRDAQLSGLTYLLVFNCQPALHIATALLLPKSQDEEKFGEGNSRTQVLTVMISACFCMMIAGFKTGAMWSPPDLAINAPWYDSKACFYVFNFTFEIITLGILTFNRIDKRFWIPNGSTKPGDYTRLGISNPASVDTGSLGAPSNFHEKLIPAI</sequence>
<feature type="transmembrane region" description="Helical" evidence="1">
    <location>
        <begin position="136"/>
        <end position="159"/>
    </location>
</feature>
<dbReference type="VEuPathDB" id="FungiDB:BO82DRAFT_316058"/>
<protein>
    <recommendedName>
        <fullName evidence="4">Integral membrane protein</fullName>
    </recommendedName>
</protein>
<keyword evidence="1" id="KW-0472">Membrane</keyword>
<keyword evidence="1" id="KW-0812">Transmembrane</keyword>
<dbReference type="GeneID" id="37135305"/>
<dbReference type="OrthoDB" id="3357002at2759"/>
<dbReference type="RefSeq" id="XP_025489215.1">
    <property type="nucleotide sequence ID" value="XM_025632564.1"/>
</dbReference>
<dbReference type="EMBL" id="KZ821723">
    <property type="protein sequence ID" value="PYH79015.1"/>
    <property type="molecule type" value="Genomic_DNA"/>
</dbReference>
<proteinExistence type="predicted"/>
<evidence type="ECO:0008006" key="4">
    <source>
        <dbReference type="Google" id="ProtNLM"/>
    </source>
</evidence>
<feature type="transmembrane region" description="Helical" evidence="1">
    <location>
        <begin position="28"/>
        <end position="49"/>
    </location>
</feature>
<evidence type="ECO:0000313" key="2">
    <source>
        <dbReference type="EMBL" id="PYH79015.1"/>
    </source>
</evidence>
<keyword evidence="3" id="KW-1185">Reference proteome</keyword>
<feature type="transmembrane region" description="Helical" evidence="1">
    <location>
        <begin position="61"/>
        <end position="82"/>
    </location>
</feature>
<name>A0A319C1R7_9EURO</name>
<dbReference type="AlphaFoldDB" id="A0A319C1R7"/>
<organism evidence="2 3">
    <name type="scientific">Aspergillus uvarum CBS 121591</name>
    <dbReference type="NCBI Taxonomy" id="1448315"/>
    <lineage>
        <taxon>Eukaryota</taxon>
        <taxon>Fungi</taxon>
        <taxon>Dikarya</taxon>
        <taxon>Ascomycota</taxon>
        <taxon>Pezizomycotina</taxon>
        <taxon>Eurotiomycetes</taxon>
        <taxon>Eurotiomycetidae</taxon>
        <taxon>Eurotiales</taxon>
        <taxon>Aspergillaceae</taxon>
        <taxon>Aspergillus</taxon>
        <taxon>Aspergillus subgen. Circumdati</taxon>
    </lineage>
</organism>
<dbReference type="PANTHER" id="PTHR35184:SF1">
    <property type="entry name" value="INTEGRAL MEMBRANE PROTEIN"/>
    <property type="match status" value="1"/>
</dbReference>
<dbReference type="Proteomes" id="UP000248340">
    <property type="component" value="Unassembled WGS sequence"/>
</dbReference>
<evidence type="ECO:0000313" key="3">
    <source>
        <dbReference type="Proteomes" id="UP000248340"/>
    </source>
</evidence>
<gene>
    <name evidence="2" type="ORF">BO82DRAFT_316058</name>
</gene>
<feature type="transmembrane region" description="Helical" evidence="1">
    <location>
        <begin position="218"/>
        <end position="235"/>
    </location>
</feature>
<feature type="transmembrane region" description="Helical" evidence="1">
    <location>
        <begin position="94"/>
        <end position="115"/>
    </location>
</feature>